<keyword evidence="3" id="KW-1133">Transmembrane helix</keyword>
<evidence type="ECO:0000313" key="4">
    <source>
        <dbReference type="EMBL" id="CAI2379669.1"/>
    </source>
</evidence>
<dbReference type="PANTHER" id="PTHR12300">
    <property type="entry name" value="HVA22-LIKE PROTEINS"/>
    <property type="match status" value="1"/>
</dbReference>
<evidence type="ECO:0008006" key="6">
    <source>
        <dbReference type="Google" id="ProtNLM"/>
    </source>
</evidence>
<feature type="compositionally biased region" description="Basic and acidic residues" evidence="2">
    <location>
        <begin position="193"/>
        <end position="202"/>
    </location>
</feature>
<name>A0AAD2D3I6_EUPCR</name>
<feature type="transmembrane region" description="Helical" evidence="3">
    <location>
        <begin position="85"/>
        <end position="104"/>
    </location>
</feature>
<dbReference type="Pfam" id="PF03134">
    <property type="entry name" value="TB2_DP1_HVA22"/>
    <property type="match status" value="1"/>
</dbReference>
<feature type="region of interest" description="Disordered" evidence="2">
    <location>
        <begin position="193"/>
        <end position="231"/>
    </location>
</feature>
<reference evidence="4" key="1">
    <citation type="submission" date="2023-07" db="EMBL/GenBank/DDBJ databases">
        <authorList>
            <consortium name="AG Swart"/>
            <person name="Singh M."/>
            <person name="Singh A."/>
            <person name="Seah K."/>
            <person name="Emmerich C."/>
        </authorList>
    </citation>
    <scope>NUCLEOTIDE SEQUENCE</scope>
    <source>
        <strain evidence="4">DP1</strain>
    </source>
</reference>
<comment type="subcellular location">
    <subcellularLocation>
        <location evidence="1">Membrane</location>
        <topology evidence="1">Multi-pass membrane protein</topology>
    </subcellularLocation>
</comment>
<feature type="transmembrane region" description="Helical" evidence="3">
    <location>
        <begin position="116"/>
        <end position="138"/>
    </location>
</feature>
<accession>A0AAD2D3I6</accession>
<proteinExistence type="inferred from homology"/>
<dbReference type="AlphaFoldDB" id="A0AAD2D3I6"/>
<dbReference type="EMBL" id="CAMPGE010021525">
    <property type="protein sequence ID" value="CAI2379669.1"/>
    <property type="molecule type" value="Genomic_DNA"/>
</dbReference>
<keyword evidence="3" id="KW-0812">Transmembrane</keyword>
<gene>
    <name evidence="4" type="ORF">ECRASSUSDP1_LOCUS21082</name>
</gene>
<dbReference type="InterPro" id="IPR004345">
    <property type="entry name" value="TB2_DP1_HVA22"/>
</dbReference>
<keyword evidence="5" id="KW-1185">Reference proteome</keyword>
<dbReference type="GO" id="GO:0016020">
    <property type="term" value="C:membrane"/>
    <property type="evidence" value="ECO:0007669"/>
    <property type="project" value="UniProtKB-SubCell"/>
</dbReference>
<evidence type="ECO:0000256" key="2">
    <source>
        <dbReference type="SAM" id="MobiDB-lite"/>
    </source>
</evidence>
<evidence type="ECO:0000256" key="1">
    <source>
        <dbReference type="RuleBase" id="RU362006"/>
    </source>
</evidence>
<keyword evidence="3" id="KW-0472">Membrane</keyword>
<dbReference type="Proteomes" id="UP001295684">
    <property type="component" value="Unassembled WGS sequence"/>
</dbReference>
<feature type="transmembrane region" description="Helical" evidence="3">
    <location>
        <begin position="36"/>
        <end position="64"/>
    </location>
</feature>
<feature type="compositionally biased region" description="Basic and acidic residues" evidence="2">
    <location>
        <begin position="218"/>
        <end position="231"/>
    </location>
</feature>
<sequence length="231" mass="26355">MDALNQKIDELNVECRKIDLLKKFEEKTGVKSIHGVLGGACIITGFVFMGVFAQMLANFAGCIYPLYKSIKSLQSPQVNDDKQWLTYWTVYGLFMIFDDMSWFITSYLPSYYLIKMIFLIWLYAPTTNGAVLLYNTVVKDLFAQYSRKIDKFLVQLFGESKQLAEEIKERSTDRRTLSRLLFIADKIDDTIRPRSTSARDESIAGEGSHSEPAVGSLSKEDPKVVPNKKED</sequence>
<evidence type="ECO:0000256" key="3">
    <source>
        <dbReference type="SAM" id="Phobius"/>
    </source>
</evidence>
<organism evidence="4 5">
    <name type="scientific">Euplotes crassus</name>
    <dbReference type="NCBI Taxonomy" id="5936"/>
    <lineage>
        <taxon>Eukaryota</taxon>
        <taxon>Sar</taxon>
        <taxon>Alveolata</taxon>
        <taxon>Ciliophora</taxon>
        <taxon>Intramacronucleata</taxon>
        <taxon>Spirotrichea</taxon>
        <taxon>Hypotrichia</taxon>
        <taxon>Euplotida</taxon>
        <taxon>Euplotidae</taxon>
        <taxon>Moneuplotes</taxon>
    </lineage>
</organism>
<comment type="similarity">
    <text evidence="1">Belongs to the DP1 family.</text>
</comment>
<comment type="caution">
    <text evidence="4">The sequence shown here is derived from an EMBL/GenBank/DDBJ whole genome shotgun (WGS) entry which is preliminary data.</text>
</comment>
<evidence type="ECO:0000313" key="5">
    <source>
        <dbReference type="Proteomes" id="UP001295684"/>
    </source>
</evidence>
<protein>
    <recommendedName>
        <fullName evidence="6">Receptor expression-enhancing protein</fullName>
    </recommendedName>
</protein>